<reference evidence="2" key="1">
    <citation type="submission" date="2016-07" db="EMBL/GenBank/DDBJ databases">
        <title>Microvirga ossetica sp. nov. a new species of rhizobia isolated from root nodules of the legume species Vicia alpestris Steven originated from North Ossetia region in the Caucasus.</title>
        <authorList>
            <person name="Safronova V.I."/>
            <person name="Kuznetsova I.G."/>
            <person name="Sazanova A.L."/>
            <person name="Belimov A."/>
            <person name="Andronov E."/>
            <person name="Osledkin Y.S."/>
            <person name="Onishchuk O.P."/>
            <person name="Kurchak O.N."/>
            <person name="Shaposhnikov A.I."/>
            <person name="Willems A."/>
            <person name="Tikhonovich I.A."/>
        </authorList>
    </citation>
    <scope>NUCLEOTIDE SEQUENCE [LARGE SCALE GENOMIC DNA]</scope>
    <source>
        <strain evidence="2">V5/3M</strain>
        <plasmid evidence="2">unnamed1</plasmid>
    </source>
</reference>
<dbReference type="OrthoDB" id="565387at2"/>
<dbReference type="KEGG" id="moc:BB934_27845"/>
<feature type="domain" description="Tc1-like transposase DDE" evidence="1">
    <location>
        <begin position="43"/>
        <end position="127"/>
    </location>
</feature>
<geneLocation type="plasmid" evidence="2">
    <name>unnamed1</name>
</geneLocation>
<dbReference type="RefSeq" id="WP_099513316.1">
    <property type="nucleotide sequence ID" value="NZ_CP016617.1"/>
</dbReference>
<evidence type="ECO:0000259" key="1">
    <source>
        <dbReference type="Pfam" id="PF13358"/>
    </source>
</evidence>
<organism evidence="2">
    <name type="scientific">Microvirga ossetica</name>
    <dbReference type="NCBI Taxonomy" id="1882682"/>
    <lineage>
        <taxon>Bacteria</taxon>
        <taxon>Pseudomonadati</taxon>
        <taxon>Pseudomonadota</taxon>
        <taxon>Alphaproteobacteria</taxon>
        <taxon>Hyphomicrobiales</taxon>
        <taxon>Methylobacteriaceae</taxon>
        <taxon>Microvirga</taxon>
    </lineage>
</organism>
<accession>A0A1B2EQQ9</accession>
<name>A0A1B2EQQ9_9HYPH</name>
<sequence>MRQQPLRLVFLDETLVNTRRFLLCGRSRKSERLWASPPCAIGGPIARRIFETYVEIHLAPILTKGDVVILDNLPADKSEKVAQCLNQEEAWFLLRLSCSSDHNPIEQAFAKLKAHLRAGEARTLDALWRAIGDILNLFDRRDCWNYLRAARYTSVSSSDGLIERDFHHEHAVK</sequence>
<dbReference type="GO" id="GO:0003676">
    <property type="term" value="F:nucleic acid binding"/>
    <property type="evidence" value="ECO:0007669"/>
    <property type="project" value="InterPro"/>
</dbReference>
<dbReference type="InterPro" id="IPR036397">
    <property type="entry name" value="RNaseH_sf"/>
</dbReference>
<dbReference type="AlphaFoldDB" id="A0A1B2EQQ9"/>
<dbReference type="InterPro" id="IPR038717">
    <property type="entry name" value="Tc1-like_DDE_dom"/>
</dbReference>
<dbReference type="Gene3D" id="3.30.420.10">
    <property type="entry name" value="Ribonuclease H-like superfamily/Ribonuclease H"/>
    <property type="match status" value="1"/>
</dbReference>
<evidence type="ECO:0000313" key="2">
    <source>
        <dbReference type="EMBL" id="ANY82172.1"/>
    </source>
</evidence>
<dbReference type="Pfam" id="PF13358">
    <property type="entry name" value="DDE_3"/>
    <property type="match status" value="1"/>
</dbReference>
<keyword evidence="2" id="KW-0614">Plasmid</keyword>
<proteinExistence type="predicted"/>
<protein>
    <recommendedName>
        <fullName evidence="1">Tc1-like transposase DDE domain-containing protein</fullName>
    </recommendedName>
</protein>
<gene>
    <name evidence="2" type="ORF">BB934_27845</name>
</gene>
<dbReference type="EMBL" id="CP016617">
    <property type="protein sequence ID" value="ANY82172.1"/>
    <property type="molecule type" value="Genomic_DNA"/>
</dbReference>